<organism evidence="1 2">
    <name type="scientific">Ridgeia piscesae</name>
    <name type="common">Tubeworm</name>
    <dbReference type="NCBI Taxonomy" id="27915"/>
    <lineage>
        <taxon>Eukaryota</taxon>
        <taxon>Metazoa</taxon>
        <taxon>Spiralia</taxon>
        <taxon>Lophotrochozoa</taxon>
        <taxon>Annelida</taxon>
        <taxon>Polychaeta</taxon>
        <taxon>Sedentaria</taxon>
        <taxon>Canalipalpata</taxon>
        <taxon>Sabellida</taxon>
        <taxon>Siboglinidae</taxon>
        <taxon>Ridgeia</taxon>
    </lineage>
</organism>
<name>A0AAD9JPE6_RIDPI</name>
<keyword evidence="2" id="KW-1185">Reference proteome</keyword>
<gene>
    <name evidence="1" type="ORF">NP493_1947g00020</name>
</gene>
<dbReference type="Proteomes" id="UP001209878">
    <property type="component" value="Unassembled WGS sequence"/>
</dbReference>
<protein>
    <submittedName>
        <fullName evidence="1">Uncharacterized protein</fullName>
    </submittedName>
</protein>
<proteinExistence type="predicted"/>
<accession>A0AAD9JPE6</accession>
<sequence>MLALLCDFVSYQSYLSSVVRFSNWCSNDFLHLNVSKTKEMCIDFRRNRTVISPIVINGEPVEQVDSFKYLGVILDEKNSFTKHVTAVKKKSQQRLHVLQKLRAFYVDPLLHLRLYRLLKISHVSAKIIGLPTPKFSEIIDHAMLKKARVVATESDHPLSTFFHVLPVSKEIPLYKM</sequence>
<comment type="caution">
    <text evidence="1">The sequence shown here is derived from an EMBL/GenBank/DDBJ whole genome shotgun (WGS) entry which is preliminary data.</text>
</comment>
<dbReference type="AlphaFoldDB" id="A0AAD9JPE6"/>
<evidence type="ECO:0000313" key="1">
    <source>
        <dbReference type="EMBL" id="KAK2156762.1"/>
    </source>
</evidence>
<dbReference type="EMBL" id="JAODUO010001944">
    <property type="protein sequence ID" value="KAK2156762.1"/>
    <property type="molecule type" value="Genomic_DNA"/>
</dbReference>
<evidence type="ECO:0000313" key="2">
    <source>
        <dbReference type="Proteomes" id="UP001209878"/>
    </source>
</evidence>
<reference evidence="1" key="1">
    <citation type="journal article" date="2023" name="Mol. Biol. Evol.">
        <title>Third-Generation Sequencing Reveals the Adaptive Role of the Epigenome in Three Deep-Sea Polychaetes.</title>
        <authorList>
            <person name="Perez M."/>
            <person name="Aroh O."/>
            <person name="Sun Y."/>
            <person name="Lan Y."/>
            <person name="Juniper S.K."/>
            <person name="Young C.R."/>
            <person name="Angers B."/>
            <person name="Qian P.Y."/>
        </authorList>
    </citation>
    <scope>NUCLEOTIDE SEQUENCE</scope>
    <source>
        <strain evidence="1">R07B-5</strain>
    </source>
</reference>